<evidence type="ECO:0000256" key="1">
    <source>
        <dbReference type="ARBA" id="ARBA00023125"/>
    </source>
</evidence>
<name>A0ABT7ZEW5_9BACL</name>
<dbReference type="InterPro" id="IPR001647">
    <property type="entry name" value="HTH_TetR"/>
</dbReference>
<dbReference type="SUPFAM" id="SSF48498">
    <property type="entry name" value="Tetracyclin repressor-like, C-terminal domain"/>
    <property type="match status" value="1"/>
</dbReference>
<evidence type="ECO:0000313" key="5">
    <source>
        <dbReference type="Proteomes" id="UP001225873"/>
    </source>
</evidence>
<evidence type="ECO:0000259" key="3">
    <source>
        <dbReference type="PROSITE" id="PS50977"/>
    </source>
</evidence>
<dbReference type="PANTHER" id="PTHR43479">
    <property type="entry name" value="ACREF/ENVCD OPERON REPRESSOR-RELATED"/>
    <property type="match status" value="1"/>
</dbReference>
<evidence type="ECO:0000256" key="2">
    <source>
        <dbReference type="PROSITE-ProRule" id="PRU00335"/>
    </source>
</evidence>
<dbReference type="EMBL" id="JASDCQ010000001">
    <property type="protein sequence ID" value="MDN3425689.1"/>
    <property type="molecule type" value="Genomic_DNA"/>
</dbReference>
<dbReference type="Pfam" id="PF00440">
    <property type="entry name" value="TetR_N"/>
    <property type="match status" value="1"/>
</dbReference>
<dbReference type="PRINTS" id="PR00455">
    <property type="entry name" value="HTHTETR"/>
</dbReference>
<protein>
    <submittedName>
        <fullName evidence="4">TetR/AcrR family transcriptional regulator</fullName>
    </submittedName>
</protein>
<dbReference type="PROSITE" id="PS01081">
    <property type="entry name" value="HTH_TETR_1"/>
    <property type="match status" value="1"/>
</dbReference>
<dbReference type="Pfam" id="PF08359">
    <property type="entry name" value="TetR_C_4"/>
    <property type="match status" value="1"/>
</dbReference>
<dbReference type="SUPFAM" id="SSF46689">
    <property type="entry name" value="Homeodomain-like"/>
    <property type="match status" value="1"/>
</dbReference>
<keyword evidence="5" id="KW-1185">Reference proteome</keyword>
<dbReference type="InterPro" id="IPR050624">
    <property type="entry name" value="HTH-type_Tx_Regulator"/>
</dbReference>
<comment type="caution">
    <text evidence="4">The sequence shown here is derived from an EMBL/GenBank/DDBJ whole genome shotgun (WGS) entry which is preliminary data.</text>
</comment>
<proteinExistence type="predicted"/>
<keyword evidence="1 2" id="KW-0238">DNA-binding</keyword>
<sequence>MVTRQEKAKETKQRISRVALELFNEKGFTNVTVDEIIEKAASSKGAFYNHFKSKHDIFAEKFKEIDDFYVEELFPKLEQETDVVKKLKSFLSMQMAYIEQDLGWDVVRTIYEQELNPERESYFRNPNRPLYHFLVEVVKEGVSSGQLRDDLGVREMVIALIRAMRGILYDWAMQKGEFGLAEEQELLFDLVIRGMKKDGSVG</sequence>
<feature type="domain" description="HTH tetR-type" evidence="3">
    <location>
        <begin position="9"/>
        <end position="69"/>
    </location>
</feature>
<gene>
    <name evidence="4" type="ORF">QMA01_00180</name>
</gene>
<accession>A0ABT7ZEW5</accession>
<dbReference type="PROSITE" id="PS50977">
    <property type="entry name" value="HTH_TETR_2"/>
    <property type="match status" value="1"/>
</dbReference>
<dbReference type="InterPro" id="IPR023772">
    <property type="entry name" value="DNA-bd_HTH_TetR-type_CS"/>
</dbReference>
<reference evidence="4 5" key="1">
    <citation type="submission" date="2023-03" db="EMBL/GenBank/DDBJ databases">
        <authorList>
            <person name="Uniacke-Lowe S."/>
            <person name="Ross P."/>
            <person name="Hill C."/>
        </authorList>
    </citation>
    <scope>NUCLEOTIDE SEQUENCE [LARGE SCALE GENOMIC DNA]</scope>
    <source>
        <strain evidence="4 5">APC 4016</strain>
    </source>
</reference>
<dbReference type="Gene3D" id="1.10.10.60">
    <property type="entry name" value="Homeodomain-like"/>
    <property type="match status" value="1"/>
</dbReference>
<feature type="DNA-binding region" description="H-T-H motif" evidence="2">
    <location>
        <begin position="32"/>
        <end position="51"/>
    </location>
</feature>
<dbReference type="PANTHER" id="PTHR43479:SF11">
    <property type="entry name" value="ACREF_ENVCD OPERON REPRESSOR-RELATED"/>
    <property type="match status" value="1"/>
</dbReference>
<dbReference type="Gene3D" id="1.10.357.10">
    <property type="entry name" value="Tetracycline Repressor, domain 2"/>
    <property type="match status" value="1"/>
</dbReference>
<dbReference type="Proteomes" id="UP001225873">
    <property type="component" value="Unassembled WGS sequence"/>
</dbReference>
<organism evidence="4 5">
    <name type="scientific">Planococcus notacanthi</name>
    <dbReference type="NCBI Taxonomy" id="3035188"/>
    <lineage>
        <taxon>Bacteria</taxon>
        <taxon>Bacillati</taxon>
        <taxon>Bacillota</taxon>
        <taxon>Bacilli</taxon>
        <taxon>Bacillales</taxon>
        <taxon>Caryophanaceae</taxon>
        <taxon>Planococcus</taxon>
    </lineage>
</organism>
<dbReference type="InterPro" id="IPR009057">
    <property type="entry name" value="Homeodomain-like_sf"/>
</dbReference>
<dbReference type="InterPro" id="IPR036271">
    <property type="entry name" value="Tet_transcr_reg_TetR-rel_C_sf"/>
</dbReference>
<evidence type="ECO:0000313" key="4">
    <source>
        <dbReference type="EMBL" id="MDN3425689.1"/>
    </source>
</evidence>
<dbReference type="InterPro" id="IPR013570">
    <property type="entry name" value="Tscrpt_reg_YsiA_C"/>
</dbReference>
<dbReference type="RefSeq" id="WP_290214027.1">
    <property type="nucleotide sequence ID" value="NZ_JASDCQ010000001.1"/>
</dbReference>